<name>A0ABX1AK43_9ACTN</name>
<evidence type="ECO:0000313" key="3">
    <source>
        <dbReference type="EMBL" id="NJP66625.1"/>
    </source>
</evidence>
<dbReference type="Gene3D" id="3.20.20.70">
    <property type="entry name" value="Aldolase class I"/>
    <property type="match status" value="1"/>
</dbReference>
<feature type="domain" description="Glycoside-hydrolase family GH114 TIM-barrel" evidence="2">
    <location>
        <begin position="50"/>
        <end position="256"/>
    </location>
</feature>
<gene>
    <name evidence="3" type="ORF">HCJ92_10075</name>
</gene>
<feature type="signal peptide" evidence="1">
    <location>
        <begin position="1"/>
        <end position="38"/>
    </location>
</feature>
<dbReference type="EMBL" id="JAAVJB010000060">
    <property type="protein sequence ID" value="NJP66625.1"/>
    <property type="molecule type" value="Genomic_DNA"/>
</dbReference>
<dbReference type="PANTHER" id="PTHR35273:SF2">
    <property type="entry name" value="ALPHA-GALACTOSIDASE"/>
    <property type="match status" value="1"/>
</dbReference>
<dbReference type="InterPro" id="IPR006311">
    <property type="entry name" value="TAT_signal"/>
</dbReference>
<dbReference type="SUPFAM" id="SSF51445">
    <property type="entry name" value="(Trans)glycosidases"/>
    <property type="match status" value="1"/>
</dbReference>
<feature type="chain" id="PRO_5047544064" evidence="1">
    <location>
        <begin position="39"/>
        <end position="281"/>
    </location>
</feature>
<dbReference type="InterPro" id="IPR013785">
    <property type="entry name" value="Aldolase_TIM"/>
</dbReference>
<organism evidence="3 4">
    <name type="scientific">Streptomyces spiramenti</name>
    <dbReference type="NCBI Taxonomy" id="2720606"/>
    <lineage>
        <taxon>Bacteria</taxon>
        <taxon>Bacillati</taxon>
        <taxon>Actinomycetota</taxon>
        <taxon>Actinomycetes</taxon>
        <taxon>Kitasatosporales</taxon>
        <taxon>Streptomycetaceae</taxon>
        <taxon>Streptomyces</taxon>
    </lineage>
</organism>
<dbReference type="PANTHER" id="PTHR35273">
    <property type="entry name" value="ALPHA-1,4 POLYGALACTOSAMINIDASE, PUTATIVE (AFU_ORTHOLOGUE AFUA_3G07890)-RELATED"/>
    <property type="match status" value="1"/>
</dbReference>
<reference evidence="3 4" key="1">
    <citation type="submission" date="2020-03" db="EMBL/GenBank/DDBJ databases">
        <title>Draft genome of Streptomyces sp. ventii, isolated from the Axial Seamount in the Pacific Ocean, and resequencing of the two type strains Streptomyces lonarensis strain NCL 716 and Streptomyces bohaiensis strain 11A07.</title>
        <authorList>
            <person name="Loughran R.M."/>
            <person name="Pfannmuller K.M."/>
            <person name="Wasson B.J."/>
            <person name="Deadmond M.C."/>
            <person name="Paddock B.E."/>
            <person name="Koyack M.J."/>
            <person name="Gallegos D.A."/>
            <person name="Mitchell E.A."/>
            <person name="Ushijima B."/>
            <person name="Saw J.H."/>
            <person name="Mcphail K.L."/>
            <person name="Videau P."/>
        </authorList>
    </citation>
    <scope>NUCLEOTIDE SEQUENCE [LARGE SCALE GENOMIC DNA]</scope>
    <source>
        <strain evidence="4">5675061</strain>
    </source>
</reference>
<sequence>MSEHRKSRRTPLLAVTAAIAVSAAGAGLALLPGSEASAAEPQLPPRATGWDYQIGGAYEPDADVEVVVRDHTAAPADDLYSICYVNAFQSQPNAEDDWEADLLLRDADGEVVYDGAWGEAVLDIRTEDKRGRIADVVGEWMADCADKGFQAVEPDNYDTFYRFDEYISEDDAVAMAAELTGRGHELGLAVAQKNAVELVDRRDEAGFDFVVAENCGQWNECEGYASAYDDRVLVVEYTDGGFDTTCSGWGDRLSVVKRDLMVLPVGRDGYVRENCPATAGD</sequence>
<dbReference type="Proteomes" id="UP000746503">
    <property type="component" value="Unassembled WGS sequence"/>
</dbReference>
<comment type="caution">
    <text evidence="3">The sequence shown here is derived from an EMBL/GenBank/DDBJ whole genome shotgun (WGS) entry which is preliminary data.</text>
</comment>
<dbReference type="PROSITE" id="PS51318">
    <property type="entry name" value="TAT"/>
    <property type="match status" value="1"/>
</dbReference>
<evidence type="ECO:0000313" key="4">
    <source>
        <dbReference type="Proteomes" id="UP000746503"/>
    </source>
</evidence>
<protein>
    <submittedName>
        <fullName evidence="3">Endo alpha-1,4 polygalactosaminidase</fullName>
    </submittedName>
</protein>
<keyword evidence="1" id="KW-0732">Signal</keyword>
<accession>A0ABX1AK43</accession>
<dbReference type="Pfam" id="PF03537">
    <property type="entry name" value="Glyco_hydro_114"/>
    <property type="match status" value="1"/>
</dbReference>
<evidence type="ECO:0000259" key="2">
    <source>
        <dbReference type="Pfam" id="PF03537"/>
    </source>
</evidence>
<evidence type="ECO:0000256" key="1">
    <source>
        <dbReference type="SAM" id="SignalP"/>
    </source>
</evidence>
<proteinExistence type="predicted"/>
<dbReference type="RefSeq" id="WP_167933150.1">
    <property type="nucleotide sequence ID" value="NZ_JAAVJB010000060.1"/>
</dbReference>
<dbReference type="InterPro" id="IPR017853">
    <property type="entry name" value="GH"/>
</dbReference>
<keyword evidence="4" id="KW-1185">Reference proteome</keyword>
<dbReference type="InterPro" id="IPR004352">
    <property type="entry name" value="GH114_TIM-barrel"/>
</dbReference>